<dbReference type="InterPro" id="IPR026607">
    <property type="entry name" value="DMRT"/>
</dbReference>
<dbReference type="GO" id="GO:0005634">
    <property type="term" value="C:nucleus"/>
    <property type="evidence" value="ECO:0007669"/>
    <property type="project" value="UniProtKB-SubCell"/>
</dbReference>
<dbReference type="InterPro" id="IPR036407">
    <property type="entry name" value="DM_DNA-bd_sf"/>
</dbReference>
<evidence type="ECO:0000256" key="5">
    <source>
        <dbReference type="PROSITE-ProRule" id="PRU00070"/>
    </source>
</evidence>
<dbReference type="Pfam" id="PF00751">
    <property type="entry name" value="DM"/>
    <property type="match status" value="1"/>
</dbReference>
<dbReference type="SUPFAM" id="SSF82927">
    <property type="entry name" value="Cysteine-rich DNA binding domain, (DM domain)"/>
    <property type="match status" value="1"/>
</dbReference>
<feature type="DNA-binding region" description="DM" evidence="5">
    <location>
        <begin position="44"/>
        <end position="91"/>
    </location>
</feature>
<dbReference type="GO" id="GO:0000978">
    <property type="term" value="F:RNA polymerase II cis-regulatory region sequence-specific DNA binding"/>
    <property type="evidence" value="ECO:0007669"/>
    <property type="project" value="TreeGrafter"/>
</dbReference>
<feature type="compositionally biased region" description="Polar residues" evidence="6">
    <location>
        <begin position="16"/>
        <end position="40"/>
    </location>
</feature>
<keyword evidence="4 5" id="KW-0539">Nucleus</keyword>
<name>A0A1B6L116_9HEMI</name>
<dbReference type="InterPro" id="IPR001275">
    <property type="entry name" value="DM_DNA-bd"/>
</dbReference>
<feature type="region of interest" description="Disordered" evidence="6">
    <location>
        <begin position="87"/>
        <end position="157"/>
    </location>
</feature>
<evidence type="ECO:0000259" key="7">
    <source>
        <dbReference type="PROSITE" id="PS50809"/>
    </source>
</evidence>
<organism evidence="8">
    <name type="scientific">Graphocephala atropunctata</name>
    <dbReference type="NCBI Taxonomy" id="36148"/>
    <lineage>
        <taxon>Eukaryota</taxon>
        <taxon>Metazoa</taxon>
        <taxon>Ecdysozoa</taxon>
        <taxon>Arthropoda</taxon>
        <taxon>Hexapoda</taxon>
        <taxon>Insecta</taxon>
        <taxon>Pterygota</taxon>
        <taxon>Neoptera</taxon>
        <taxon>Paraneoptera</taxon>
        <taxon>Hemiptera</taxon>
        <taxon>Auchenorrhyncha</taxon>
        <taxon>Membracoidea</taxon>
        <taxon>Cicadellidae</taxon>
        <taxon>Cicadellinae</taxon>
        <taxon>Cicadellini</taxon>
        <taxon>Graphocephala</taxon>
    </lineage>
</organism>
<evidence type="ECO:0000256" key="6">
    <source>
        <dbReference type="SAM" id="MobiDB-lite"/>
    </source>
</evidence>
<dbReference type="AlphaFoldDB" id="A0A1B6L116"/>
<protein>
    <recommendedName>
        <fullName evidence="7">DM domain-containing protein</fullName>
    </recommendedName>
</protein>
<feature type="compositionally biased region" description="Polar residues" evidence="6">
    <location>
        <begin position="121"/>
        <end position="135"/>
    </location>
</feature>
<sequence>MGNNCIELDLTKSHPRQSYTPTLSTMGERIQSSQSQNARTPPNCARCRNHDNIVQLKGHKRYCVFINCTCEKCLLTAERQKVMARQTALRRADEQDRQRRRSGLPVPGCSPQDPRSPPPSEQENSCSSIPDTSSPQPAPTIAVTKPRSEPAPNNSQSGKEVWDSILLLLNWCGLPVNTTPLLHIILREITSDAKEVYSRFRNAQEELRKSCPIKDEGRRAVTNPLEEHLTNSWALYYPPLSHAISHPTALYKQHPSHYHATPSPMALPIHRYHPYSFGYPMSIQGPRPSVVVPTELYYSPEKPTSPSSVHSDKSSYSGSVDIHT</sequence>
<dbReference type="PROSITE" id="PS40000">
    <property type="entry name" value="DM_1"/>
    <property type="match status" value="1"/>
</dbReference>
<dbReference type="GO" id="GO:0046872">
    <property type="term" value="F:metal ion binding"/>
    <property type="evidence" value="ECO:0007669"/>
    <property type="project" value="UniProtKB-KW"/>
</dbReference>
<gene>
    <name evidence="8" type="ORF">g.29278</name>
</gene>
<dbReference type="PROSITE" id="PS50809">
    <property type="entry name" value="DM_2"/>
    <property type="match status" value="1"/>
</dbReference>
<comment type="subcellular location">
    <subcellularLocation>
        <location evidence="5">Nucleus</location>
    </subcellularLocation>
</comment>
<evidence type="ECO:0000256" key="3">
    <source>
        <dbReference type="ARBA" id="ARBA00023125"/>
    </source>
</evidence>
<keyword evidence="3 5" id="KW-0238">DNA-binding</keyword>
<evidence type="ECO:0000256" key="1">
    <source>
        <dbReference type="ARBA" id="ARBA00022723"/>
    </source>
</evidence>
<feature type="compositionally biased region" description="Polar residues" evidence="6">
    <location>
        <begin position="302"/>
        <end position="318"/>
    </location>
</feature>
<feature type="region of interest" description="Disordered" evidence="6">
    <location>
        <begin position="15"/>
        <end position="43"/>
    </location>
</feature>
<keyword evidence="1 5" id="KW-0479">Metal-binding</keyword>
<dbReference type="Gene3D" id="4.10.1040.10">
    <property type="entry name" value="DM DNA-binding domain"/>
    <property type="match status" value="1"/>
</dbReference>
<dbReference type="GO" id="GO:0000981">
    <property type="term" value="F:DNA-binding transcription factor activity, RNA polymerase II-specific"/>
    <property type="evidence" value="ECO:0007669"/>
    <property type="project" value="TreeGrafter"/>
</dbReference>
<evidence type="ECO:0000256" key="4">
    <source>
        <dbReference type="ARBA" id="ARBA00023242"/>
    </source>
</evidence>
<feature type="domain" description="DM" evidence="7">
    <location>
        <begin position="44"/>
        <end position="91"/>
    </location>
</feature>
<feature type="region of interest" description="Disordered" evidence="6">
    <location>
        <begin position="301"/>
        <end position="324"/>
    </location>
</feature>
<accession>A0A1B6L116</accession>
<evidence type="ECO:0000256" key="2">
    <source>
        <dbReference type="ARBA" id="ARBA00022833"/>
    </source>
</evidence>
<dbReference type="PANTHER" id="PTHR12322">
    <property type="entry name" value="DOUBLESEX AND MAB-3 RELATED TRANSCRIPTION FACTOR DMRT"/>
    <property type="match status" value="1"/>
</dbReference>
<evidence type="ECO:0000313" key="8">
    <source>
        <dbReference type="EMBL" id="JAT17331.1"/>
    </source>
</evidence>
<dbReference type="SMART" id="SM00301">
    <property type="entry name" value="DM"/>
    <property type="match status" value="1"/>
</dbReference>
<dbReference type="EMBL" id="GEBQ01022646">
    <property type="protein sequence ID" value="JAT17331.1"/>
    <property type="molecule type" value="Transcribed_RNA"/>
</dbReference>
<dbReference type="PANTHER" id="PTHR12322:SF53">
    <property type="entry name" value="DOUBLESEX-MAB RELATED 11E"/>
    <property type="match status" value="1"/>
</dbReference>
<proteinExistence type="predicted"/>
<keyword evidence="2 5" id="KW-0862">Zinc</keyword>
<dbReference type="FunFam" id="4.10.1040.10:FF:000001">
    <property type="entry name" value="doublesex- and mab-3-related transcription factor 1"/>
    <property type="match status" value="1"/>
</dbReference>
<dbReference type="GO" id="GO:0007548">
    <property type="term" value="P:sex differentiation"/>
    <property type="evidence" value="ECO:0007669"/>
    <property type="project" value="TreeGrafter"/>
</dbReference>
<reference evidence="8" key="1">
    <citation type="submission" date="2015-11" db="EMBL/GenBank/DDBJ databases">
        <title>De novo transcriptome assembly of four potential Pierce s Disease insect vectors from Arizona vineyards.</title>
        <authorList>
            <person name="Tassone E.E."/>
        </authorList>
    </citation>
    <scope>NUCLEOTIDE SEQUENCE</scope>
</reference>